<accession>A0AAD6TB41</accession>
<gene>
    <name evidence="1" type="ORF">C8F04DRAFT_1253203</name>
</gene>
<sequence>MSPETARLFNHSNIKSGTGGIGGRGELQDGINGSLYAGKMGEAVNDMPLKDFCAQYKVGKDVLERLGQLGFTTAGALLGVEDDQLADMGFNLGHISELKRALKLFADNTGTGK</sequence>
<keyword evidence="2" id="KW-1185">Reference proteome</keyword>
<evidence type="ECO:0008006" key="3">
    <source>
        <dbReference type="Google" id="ProtNLM"/>
    </source>
</evidence>
<evidence type="ECO:0000313" key="2">
    <source>
        <dbReference type="Proteomes" id="UP001218188"/>
    </source>
</evidence>
<organism evidence="1 2">
    <name type="scientific">Mycena alexandri</name>
    <dbReference type="NCBI Taxonomy" id="1745969"/>
    <lineage>
        <taxon>Eukaryota</taxon>
        <taxon>Fungi</taxon>
        <taxon>Dikarya</taxon>
        <taxon>Basidiomycota</taxon>
        <taxon>Agaricomycotina</taxon>
        <taxon>Agaricomycetes</taxon>
        <taxon>Agaricomycetidae</taxon>
        <taxon>Agaricales</taxon>
        <taxon>Marasmiineae</taxon>
        <taxon>Mycenaceae</taxon>
        <taxon>Mycena</taxon>
    </lineage>
</organism>
<reference evidence="1" key="1">
    <citation type="submission" date="2023-03" db="EMBL/GenBank/DDBJ databases">
        <title>Massive genome expansion in bonnet fungi (Mycena s.s.) driven by repeated elements and novel gene families across ecological guilds.</title>
        <authorList>
            <consortium name="Lawrence Berkeley National Laboratory"/>
            <person name="Harder C.B."/>
            <person name="Miyauchi S."/>
            <person name="Viragh M."/>
            <person name="Kuo A."/>
            <person name="Thoen E."/>
            <person name="Andreopoulos B."/>
            <person name="Lu D."/>
            <person name="Skrede I."/>
            <person name="Drula E."/>
            <person name="Henrissat B."/>
            <person name="Morin E."/>
            <person name="Kohler A."/>
            <person name="Barry K."/>
            <person name="LaButti K."/>
            <person name="Morin E."/>
            <person name="Salamov A."/>
            <person name="Lipzen A."/>
            <person name="Mereny Z."/>
            <person name="Hegedus B."/>
            <person name="Baldrian P."/>
            <person name="Stursova M."/>
            <person name="Weitz H."/>
            <person name="Taylor A."/>
            <person name="Grigoriev I.V."/>
            <person name="Nagy L.G."/>
            <person name="Martin F."/>
            <person name="Kauserud H."/>
        </authorList>
    </citation>
    <scope>NUCLEOTIDE SEQUENCE</scope>
    <source>
        <strain evidence="1">CBHHK200</strain>
    </source>
</reference>
<protein>
    <recommendedName>
        <fullName evidence="3">SAM domain-containing protein</fullName>
    </recommendedName>
</protein>
<name>A0AAD6TB41_9AGAR</name>
<dbReference type="Proteomes" id="UP001218188">
    <property type="component" value="Unassembled WGS sequence"/>
</dbReference>
<proteinExistence type="predicted"/>
<dbReference type="AlphaFoldDB" id="A0AAD6TB41"/>
<evidence type="ECO:0000313" key="1">
    <source>
        <dbReference type="EMBL" id="KAJ7041133.1"/>
    </source>
</evidence>
<dbReference type="EMBL" id="JARJCM010000018">
    <property type="protein sequence ID" value="KAJ7041133.1"/>
    <property type="molecule type" value="Genomic_DNA"/>
</dbReference>
<comment type="caution">
    <text evidence="1">The sequence shown here is derived from an EMBL/GenBank/DDBJ whole genome shotgun (WGS) entry which is preliminary data.</text>
</comment>